<dbReference type="GO" id="GO:0005634">
    <property type="term" value="C:nucleus"/>
    <property type="evidence" value="ECO:0007669"/>
    <property type="project" value="UniProtKB-SubCell"/>
</dbReference>
<dbReference type="Pfam" id="PF24138">
    <property type="entry name" value="TPR_TNPO3_IPO13_2nd"/>
    <property type="match status" value="1"/>
</dbReference>
<dbReference type="GO" id="GO:0005737">
    <property type="term" value="C:cytoplasm"/>
    <property type="evidence" value="ECO:0007669"/>
    <property type="project" value="TreeGrafter"/>
</dbReference>
<dbReference type="Gene3D" id="1.25.10.10">
    <property type="entry name" value="Leucine-rich Repeat Variant"/>
    <property type="match status" value="1"/>
</dbReference>
<dbReference type="InterPro" id="IPR051345">
    <property type="entry name" value="Importin_beta-like_NTR"/>
</dbReference>
<evidence type="ECO:0000313" key="6">
    <source>
        <dbReference type="EMBL" id="KAJ0392534.1"/>
    </source>
</evidence>
<dbReference type="SUPFAM" id="SSF48371">
    <property type="entry name" value="ARM repeat"/>
    <property type="match status" value="1"/>
</dbReference>
<evidence type="ECO:0000256" key="1">
    <source>
        <dbReference type="ARBA" id="ARBA00004123"/>
    </source>
</evidence>
<evidence type="ECO:0000313" key="7">
    <source>
        <dbReference type="Proteomes" id="UP001209570"/>
    </source>
</evidence>
<sequence>MATMGEPNLEATVLAALEVLYNQQQQQSQQLHAEFEHVQAADAYLRAFQVTPDAFTVAVSLLERGMAQCQQQQQQQQAVVPVLFFASQTLANKLRRQHALPGDLSQWSFASWAMRLAQWLAAVPPTMPKMVPTQLVLALVACVPRIADADLAAASASQAPTLAPPSELGRQPSAIGFVLDLLMSLRVASTVLAEVLVVLAEELSDVQTRGVRERMLAELDAWAPRVLDELLPQLMQDAVQAGRAPAQEMVLRAARAWIRYARVGADGVVRNALVQSLLVFLRHDELFDAAVDLVVELVRRYADVVQDAVLIQWLVPQLMELRADFQRAAGDEDTDMCLGLCRIFTEMGESYMDLLVGDQQMNQTVIIDLLLDCMSYPDPEVADVTTSFWFRFLATLSDDGQRQSRAFHAQLLRLASICMRNLQFQADFVALPSDKRQDFKALRQDLGDILRQCCDVLGVDQLLAHCVQGLDAILQAAPQDQSWQAIEAHLYCVRSLGRNVERADVALVEPSMQLIFQHLPRLAQHPATQYTACLIVSRYALWLRDHPAFLAPLVEFLHQCIVGGAHDALAADWQVSSAAATALRSLAMDCWSSLGAEVLRFYLYVEQHDEMAAEDQVLVLEGICAGVARTGDRAAVLGVLEQVTASIVSRLTSVFNASANGHRVNSTVAMNELLRLLSIFDYLDGDDRSSSRRSRSSAPRDSPLVVLTERMWPAMNQILALFGGSDELVERVCRCYKRMLRACGAAFKPFLPSMVEHLVAFFRSTPKSSYLYAASMALKQFQDDASPDVLALLARMLHDLADATLPLFETADSMASHPDIVEEFFFLMERALRNVPSMLLASPSSSAPPSSASDGDVLLVKLLRCAVAALGLCHNDANKATLCFLEQTITRSLSSATPDIAGQRLAALAQQSFALRGGDLVDRLMRGVVLGALPRSRVDEDFGSIAGLMVQLAKLDGAALQQRVGEWFAAAQASHLVPFLSGAEVQGFQEDLFSATGEREFRRVLRHFARACSSRTDADAR</sequence>
<evidence type="ECO:0000256" key="2">
    <source>
        <dbReference type="ARBA" id="ARBA00007991"/>
    </source>
</evidence>
<name>A0AAD5L9E9_PYTIN</name>
<evidence type="ECO:0000256" key="4">
    <source>
        <dbReference type="ARBA" id="ARBA00023242"/>
    </source>
</evidence>
<reference evidence="6" key="1">
    <citation type="submission" date="2021-12" db="EMBL/GenBank/DDBJ databases">
        <title>Prjna785345.</title>
        <authorList>
            <person name="Rujirawat T."/>
            <person name="Krajaejun T."/>
        </authorList>
    </citation>
    <scope>NUCLEOTIDE SEQUENCE</scope>
    <source>
        <strain evidence="6">Pi057C3</strain>
    </source>
</reference>
<keyword evidence="7" id="KW-1185">Reference proteome</keyword>
<dbReference type="InterPro" id="IPR058537">
    <property type="entry name" value="TPR_TNPO3_IPO13_4th"/>
</dbReference>
<dbReference type="EMBL" id="JAKCXM010000618">
    <property type="protein sequence ID" value="KAJ0392534.1"/>
    <property type="molecule type" value="Genomic_DNA"/>
</dbReference>
<dbReference type="PANTHER" id="PTHR12363">
    <property type="entry name" value="TRANSPORTIN 3 AND IMPORTIN 13"/>
    <property type="match status" value="1"/>
</dbReference>
<dbReference type="InterPro" id="IPR057941">
    <property type="entry name" value="TPR_TNPO3_IPO13_2nd"/>
</dbReference>
<dbReference type="Pfam" id="PF08389">
    <property type="entry name" value="Xpo1"/>
    <property type="match status" value="1"/>
</dbReference>
<evidence type="ECO:0000256" key="3">
    <source>
        <dbReference type="ARBA" id="ARBA00022448"/>
    </source>
</evidence>
<keyword evidence="3" id="KW-0813">Transport</keyword>
<dbReference type="PANTHER" id="PTHR12363:SF33">
    <property type="entry name" value="IMPORTIN-13"/>
    <property type="match status" value="1"/>
</dbReference>
<organism evidence="6 7">
    <name type="scientific">Pythium insidiosum</name>
    <name type="common">Pythiosis disease agent</name>
    <dbReference type="NCBI Taxonomy" id="114742"/>
    <lineage>
        <taxon>Eukaryota</taxon>
        <taxon>Sar</taxon>
        <taxon>Stramenopiles</taxon>
        <taxon>Oomycota</taxon>
        <taxon>Peronosporomycetes</taxon>
        <taxon>Pythiales</taxon>
        <taxon>Pythiaceae</taxon>
        <taxon>Pythium</taxon>
    </lineage>
</organism>
<protein>
    <recommendedName>
        <fullName evidence="5">Exportin-1/Importin-beta-like domain-containing protein</fullName>
    </recommendedName>
</protein>
<comment type="subcellular location">
    <subcellularLocation>
        <location evidence="1">Nucleus</location>
    </subcellularLocation>
</comment>
<dbReference type="AlphaFoldDB" id="A0AAD5L9E9"/>
<dbReference type="InterPro" id="IPR011989">
    <property type="entry name" value="ARM-like"/>
</dbReference>
<comment type="similarity">
    <text evidence="2">Belongs to the importin beta family.</text>
</comment>
<accession>A0AAD5L9E9</accession>
<dbReference type="Pfam" id="PF24139">
    <property type="entry name" value="TPR_TNPO3_IPO13_4th"/>
    <property type="match status" value="1"/>
</dbReference>
<comment type="caution">
    <text evidence="6">The sequence shown here is derived from an EMBL/GenBank/DDBJ whole genome shotgun (WGS) entry which is preliminary data.</text>
</comment>
<dbReference type="Proteomes" id="UP001209570">
    <property type="component" value="Unassembled WGS sequence"/>
</dbReference>
<gene>
    <name evidence="6" type="ORF">P43SY_001240</name>
</gene>
<proteinExistence type="inferred from homology"/>
<dbReference type="GO" id="GO:0006606">
    <property type="term" value="P:protein import into nucleus"/>
    <property type="evidence" value="ECO:0007669"/>
    <property type="project" value="TreeGrafter"/>
</dbReference>
<keyword evidence="4" id="KW-0539">Nucleus</keyword>
<dbReference type="InterPro" id="IPR013598">
    <property type="entry name" value="Exportin-1/Importin-b-like"/>
</dbReference>
<evidence type="ECO:0000259" key="5">
    <source>
        <dbReference type="Pfam" id="PF08389"/>
    </source>
</evidence>
<dbReference type="InterPro" id="IPR016024">
    <property type="entry name" value="ARM-type_fold"/>
</dbReference>
<feature type="domain" description="Exportin-1/Importin-beta-like" evidence="5">
    <location>
        <begin position="178"/>
        <end position="292"/>
    </location>
</feature>